<name>A0A8J6P1Y8_9BACT</name>
<dbReference type="InterPro" id="IPR009078">
    <property type="entry name" value="Ferritin-like_SF"/>
</dbReference>
<dbReference type="EMBL" id="JACNIG010000253">
    <property type="protein sequence ID" value="MBC8432888.1"/>
    <property type="molecule type" value="Genomic_DNA"/>
</dbReference>
<evidence type="ECO:0000313" key="2">
    <source>
        <dbReference type="Proteomes" id="UP000605201"/>
    </source>
</evidence>
<comment type="caution">
    <text evidence="1">The sequence shown here is derived from an EMBL/GenBank/DDBJ whole genome shotgun (WGS) entry which is preliminary data.</text>
</comment>
<accession>A0A8J6P1Y8</accession>
<protein>
    <recommendedName>
        <fullName evidence="3">Rubrerythrin diiron-binding domain-containing protein</fullName>
    </recommendedName>
</protein>
<dbReference type="Gene3D" id="1.20.1260.10">
    <property type="match status" value="1"/>
</dbReference>
<organism evidence="1 2">
    <name type="scientific">Candidatus Desulfatibia vada</name>
    <dbReference type="NCBI Taxonomy" id="2841696"/>
    <lineage>
        <taxon>Bacteria</taxon>
        <taxon>Pseudomonadati</taxon>
        <taxon>Thermodesulfobacteriota</taxon>
        <taxon>Desulfobacteria</taxon>
        <taxon>Desulfobacterales</taxon>
        <taxon>Desulfobacterales incertae sedis</taxon>
        <taxon>Candidatus Desulfatibia</taxon>
    </lineage>
</organism>
<dbReference type="SUPFAM" id="SSF47240">
    <property type="entry name" value="Ferritin-like"/>
    <property type="match status" value="1"/>
</dbReference>
<evidence type="ECO:0008006" key="3">
    <source>
        <dbReference type="Google" id="ProtNLM"/>
    </source>
</evidence>
<dbReference type="AlphaFoldDB" id="A0A8J6P1Y8"/>
<dbReference type="InterPro" id="IPR012347">
    <property type="entry name" value="Ferritin-like"/>
</dbReference>
<sequence length="169" mass="20045">MTLEEAIKTAIEYEIRIRDLYVESAAKAYDPVGRRIFQALGDDEQRHVDYLKSRLEIWQETGKLKVEKLESIIPSRETILKEVARLEERMARDDLKDEKQMLSKALKVEVETSNFYQKMVDEMPGESRQMFARFLEIEDAHINAVQAELDYISKTGYWFDFKEFDMEDF</sequence>
<dbReference type="Proteomes" id="UP000605201">
    <property type="component" value="Unassembled WGS sequence"/>
</dbReference>
<gene>
    <name evidence="1" type="ORF">H8D96_13340</name>
</gene>
<evidence type="ECO:0000313" key="1">
    <source>
        <dbReference type="EMBL" id="MBC8432888.1"/>
    </source>
</evidence>
<proteinExistence type="predicted"/>
<reference evidence="1 2" key="1">
    <citation type="submission" date="2020-08" db="EMBL/GenBank/DDBJ databases">
        <title>Bridging the membrane lipid divide: bacteria of the FCB group superphylum have the potential to synthesize archaeal ether lipids.</title>
        <authorList>
            <person name="Villanueva L."/>
            <person name="Von Meijenfeldt F.A.B."/>
            <person name="Westbye A.B."/>
            <person name="Yadav S."/>
            <person name="Hopmans E.C."/>
            <person name="Dutilh B.E."/>
            <person name="Sinninghe Damste J.S."/>
        </authorList>
    </citation>
    <scope>NUCLEOTIDE SEQUENCE [LARGE SCALE GENOMIC DNA]</scope>
    <source>
        <strain evidence="1">NIOZ-UU17</strain>
    </source>
</reference>